<reference evidence="2 3" key="1">
    <citation type="submission" date="2024-08" db="EMBL/GenBank/DDBJ databases">
        <authorList>
            <person name="Cucini C."/>
            <person name="Frati F."/>
        </authorList>
    </citation>
    <scope>NUCLEOTIDE SEQUENCE [LARGE SCALE GENOMIC DNA]</scope>
</reference>
<name>A0ABP1Q0Y6_9HEXA</name>
<protein>
    <recommendedName>
        <fullName evidence="4">Ionotropic glutamate receptor C-terminal domain-containing protein</fullName>
    </recommendedName>
</protein>
<dbReference type="Proteomes" id="UP001642540">
    <property type="component" value="Unassembled WGS sequence"/>
</dbReference>
<comment type="caution">
    <text evidence="2">The sequence shown here is derived from an EMBL/GenBank/DDBJ whole genome shotgun (WGS) entry which is preliminary data.</text>
</comment>
<keyword evidence="1" id="KW-0812">Transmembrane</keyword>
<evidence type="ECO:0008006" key="4">
    <source>
        <dbReference type="Google" id="ProtNLM"/>
    </source>
</evidence>
<organism evidence="2 3">
    <name type="scientific">Orchesella dallaii</name>
    <dbReference type="NCBI Taxonomy" id="48710"/>
    <lineage>
        <taxon>Eukaryota</taxon>
        <taxon>Metazoa</taxon>
        <taxon>Ecdysozoa</taxon>
        <taxon>Arthropoda</taxon>
        <taxon>Hexapoda</taxon>
        <taxon>Collembola</taxon>
        <taxon>Entomobryomorpha</taxon>
        <taxon>Entomobryoidea</taxon>
        <taxon>Orchesellidae</taxon>
        <taxon>Orchesellinae</taxon>
        <taxon>Orchesella</taxon>
    </lineage>
</organism>
<evidence type="ECO:0000313" key="3">
    <source>
        <dbReference type="Proteomes" id="UP001642540"/>
    </source>
</evidence>
<gene>
    <name evidence="2" type="ORF">ODALV1_LOCUS5930</name>
</gene>
<evidence type="ECO:0000256" key="1">
    <source>
        <dbReference type="SAM" id="Phobius"/>
    </source>
</evidence>
<keyword evidence="1" id="KW-1133">Transmembrane helix</keyword>
<proteinExistence type="predicted"/>
<dbReference type="EMBL" id="CAXLJM020000019">
    <property type="protein sequence ID" value="CAL8084873.1"/>
    <property type="molecule type" value="Genomic_DNA"/>
</dbReference>
<sequence>MSLKGSKTGGYQLEPLQFAVIMANVQYIRVKNSKKRSKQASQKKLHKLSDKLMYCENKPYALELTQSFHFKALPAARRQCVAIIYIDPKPCKKWEHHMEELLLRSNISNTLIPGWIMEPIFDHRLQQSLHVSDRGFQFFVHLRRYYNLSKTPTRPYVRDILRLIERFWMCIQVPCMLKIVTPTKLVFPFQRSKYPINRYLITHAYIVAHPNFALPTYWKDLKQIYTLTNTESPLLNEFTPNFIETMQQLEHYRFRFEGATWLTSNSAESDEIDFVPGYLTEYATPKHSIQRILLSVLSPNSTFVYPSTFYHNDITLFVPCFEIYRMEIPVAFLFESNKESGLYFVTCAPIRKIGWLSFTGYISAFDYYVWSILLICSLASGIVITLLDRYYSRNEKTKSKKFKSIFIDIASNMYFVMEVLLCQGTKVIHEHRILCGGWILVGIVLSNLYQGKNIEDLASPLPTSGLETLEQLIENKLVLYSSNIDDTFNFQLELDGASDFSDVSKEWGLQTKIEALLLRKNETLARSMAPLIHKPENHQEFLDYIKPGFFFKTVSRCGNDAYVDEYSKVIDIYHHLKMHLKRMYSSTETMGYLAMSPKSLADSYNVWYFNNVPWPPTIFTKRVCSLFQSGIIELWRSWSSRIETWNGTGLNARNPEPSFKSLNLDGNFVGVFYTYGVALVVICVGFICRNFKLLYKEVRSGVLWAIHVVVGTIKQLGPQLLRLTSVCNVRKDRKFRVNRVCLKEIVKNVDCTSCFQPCNP</sequence>
<keyword evidence="3" id="KW-1185">Reference proteome</keyword>
<keyword evidence="1" id="KW-0472">Membrane</keyword>
<feature type="transmembrane region" description="Helical" evidence="1">
    <location>
        <begin position="668"/>
        <end position="688"/>
    </location>
</feature>
<accession>A0ABP1Q0Y6</accession>
<evidence type="ECO:0000313" key="2">
    <source>
        <dbReference type="EMBL" id="CAL8084873.1"/>
    </source>
</evidence>
<dbReference type="Gene3D" id="1.10.287.70">
    <property type="match status" value="1"/>
</dbReference>